<evidence type="ECO:0008006" key="8">
    <source>
        <dbReference type="Google" id="ProtNLM"/>
    </source>
</evidence>
<dbReference type="EnsemblMetazoa" id="XM_022801529">
    <property type="protein sequence ID" value="XP_022657264"/>
    <property type="gene ID" value="LOC111248717"/>
</dbReference>
<dbReference type="PANTHER" id="PTHR24064">
    <property type="entry name" value="SOLUTE CARRIER FAMILY 22 MEMBER"/>
    <property type="match status" value="1"/>
</dbReference>
<keyword evidence="4 5" id="KW-0472">Membrane</keyword>
<feature type="transmembrane region" description="Helical" evidence="5">
    <location>
        <begin position="252"/>
        <end position="273"/>
    </location>
</feature>
<evidence type="ECO:0000313" key="7">
    <source>
        <dbReference type="Proteomes" id="UP000594260"/>
    </source>
</evidence>
<protein>
    <recommendedName>
        <fullName evidence="8">Major facilitator superfamily (MFS) profile domain-containing protein</fullName>
    </recommendedName>
</protein>
<dbReference type="SUPFAM" id="SSF103473">
    <property type="entry name" value="MFS general substrate transporter"/>
    <property type="match status" value="1"/>
</dbReference>
<dbReference type="RefSeq" id="XP_022657264.1">
    <property type="nucleotide sequence ID" value="XM_022801529.1"/>
</dbReference>
<comment type="subcellular location">
    <subcellularLocation>
        <location evidence="1">Membrane</location>
        <topology evidence="1">Multi-pass membrane protein</topology>
    </subcellularLocation>
</comment>
<evidence type="ECO:0000256" key="2">
    <source>
        <dbReference type="ARBA" id="ARBA00022692"/>
    </source>
</evidence>
<keyword evidence="3 5" id="KW-1133">Transmembrane helix</keyword>
<feature type="transmembrane region" description="Helical" evidence="5">
    <location>
        <begin position="404"/>
        <end position="423"/>
    </location>
</feature>
<dbReference type="GO" id="GO:0022857">
    <property type="term" value="F:transmembrane transporter activity"/>
    <property type="evidence" value="ECO:0007669"/>
    <property type="project" value="InterPro"/>
</dbReference>
<dbReference type="Proteomes" id="UP000594260">
    <property type="component" value="Unplaced"/>
</dbReference>
<feature type="transmembrane region" description="Helical" evidence="5">
    <location>
        <begin position="285"/>
        <end position="308"/>
    </location>
</feature>
<reference evidence="6" key="1">
    <citation type="submission" date="2021-01" db="UniProtKB">
        <authorList>
            <consortium name="EnsemblMetazoa"/>
        </authorList>
    </citation>
    <scope>IDENTIFICATION</scope>
</reference>
<accession>A0A7M7JU62</accession>
<feature type="transmembrane region" description="Helical" evidence="5">
    <location>
        <begin position="314"/>
        <end position="333"/>
    </location>
</feature>
<name>A0A7M7JU62_VARDE</name>
<keyword evidence="7" id="KW-1185">Reference proteome</keyword>
<evidence type="ECO:0000313" key="6">
    <source>
        <dbReference type="EnsemblMetazoa" id="XP_022657264"/>
    </source>
</evidence>
<dbReference type="Pfam" id="PF00083">
    <property type="entry name" value="Sugar_tr"/>
    <property type="match status" value="1"/>
</dbReference>
<feature type="transmembrane region" description="Helical" evidence="5">
    <location>
        <begin position="372"/>
        <end position="392"/>
    </location>
</feature>
<evidence type="ECO:0000256" key="3">
    <source>
        <dbReference type="ARBA" id="ARBA00022989"/>
    </source>
</evidence>
<proteinExistence type="predicted"/>
<dbReference type="InterPro" id="IPR005828">
    <property type="entry name" value="MFS_sugar_transport-like"/>
</dbReference>
<evidence type="ECO:0000256" key="4">
    <source>
        <dbReference type="ARBA" id="ARBA00023136"/>
    </source>
</evidence>
<evidence type="ECO:0000256" key="1">
    <source>
        <dbReference type="ARBA" id="ARBA00004141"/>
    </source>
</evidence>
<evidence type="ECO:0000256" key="5">
    <source>
        <dbReference type="SAM" id="Phobius"/>
    </source>
</evidence>
<keyword evidence="2 5" id="KW-0812">Transmembrane</keyword>
<sequence length="453" mass="51278">MRMDVSDVIGSFGLYHFIVLLVTVLRALPSAWTLTGIDFISGDVPFRCAYDEDTWYLIKKNHSLERYLKNNCSKFHIQIDHKGELVLLNISAPLKCPKFAFDKPDTAYGWSVVEEWSLVCDRHLMGSAMQSIVFAGSFVGAIIFGLVADWIRDDIGDSEIFLALQHVPFLSSRCGSWYTDHSISPLVVEESPRWLVSQKRTLEAREVLNSIFTTNRRIVSNFSYLMSNLVEQTHNREIEGIFRLLGHGRLRIQLSLILLYWLIENGIYYAEIFLSSHIRDTDHKLAFAINAAAEIPAGLIGMIFLRYFNRRSSMASSLAVGSACAIVAAAIPIQDALYSLVLSGLTRFFLTLATSIKWVYTLELMPTNIRSLGFAMAFAMGRIGGIFAPYIRDMAISSPENQKWCFVIISVGSLCATMLVFFLPETINAQLPDSFFETFRRQRRRRGQSIPRT</sequence>
<feature type="transmembrane region" description="Helical" evidence="5">
    <location>
        <begin position="132"/>
        <end position="151"/>
    </location>
</feature>
<organism evidence="6 7">
    <name type="scientific">Varroa destructor</name>
    <name type="common">Honeybee mite</name>
    <dbReference type="NCBI Taxonomy" id="109461"/>
    <lineage>
        <taxon>Eukaryota</taxon>
        <taxon>Metazoa</taxon>
        <taxon>Ecdysozoa</taxon>
        <taxon>Arthropoda</taxon>
        <taxon>Chelicerata</taxon>
        <taxon>Arachnida</taxon>
        <taxon>Acari</taxon>
        <taxon>Parasitiformes</taxon>
        <taxon>Mesostigmata</taxon>
        <taxon>Gamasina</taxon>
        <taxon>Dermanyssoidea</taxon>
        <taxon>Varroidae</taxon>
        <taxon>Varroa</taxon>
    </lineage>
</organism>
<dbReference type="Gene3D" id="1.20.1250.20">
    <property type="entry name" value="MFS general substrate transporter like domains"/>
    <property type="match status" value="1"/>
</dbReference>
<feature type="transmembrane region" description="Helical" evidence="5">
    <location>
        <begin position="12"/>
        <end position="28"/>
    </location>
</feature>
<dbReference type="GeneID" id="111248717"/>
<dbReference type="GO" id="GO:0016020">
    <property type="term" value="C:membrane"/>
    <property type="evidence" value="ECO:0007669"/>
    <property type="project" value="UniProtKB-SubCell"/>
</dbReference>
<dbReference type="InterPro" id="IPR036259">
    <property type="entry name" value="MFS_trans_sf"/>
</dbReference>
<dbReference type="AlphaFoldDB" id="A0A7M7JU62"/>